<dbReference type="Proteomes" id="UP001183824">
    <property type="component" value="Unassembled WGS sequence"/>
</dbReference>
<evidence type="ECO:0000256" key="1">
    <source>
        <dbReference type="SAM" id="SignalP"/>
    </source>
</evidence>
<evidence type="ECO:0000313" key="2">
    <source>
        <dbReference type="EMBL" id="MDT0486943.1"/>
    </source>
</evidence>
<protein>
    <recommendedName>
        <fullName evidence="4">Secreted protein</fullName>
    </recommendedName>
</protein>
<dbReference type="EMBL" id="JAVREZ010000024">
    <property type="protein sequence ID" value="MDT0486943.1"/>
    <property type="molecule type" value="Genomic_DNA"/>
</dbReference>
<accession>A0ABU2VNQ2</accession>
<name>A0ABU2VNQ2_9ACTN</name>
<sequence length="92" mass="9247">MRKLRNVAVLVVALGSIGLVGGTAHADGHGGKDGGDLFKITQGNTCRSHDVNIDVLGNLGLLNGLVGIGDEGNPGAQSFDQGSKVSCSNSAF</sequence>
<keyword evidence="3" id="KW-1185">Reference proteome</keyword>
<keyword evidence="1" id="KW-0732">Signal</keyword>
<organism evidence="2 3">
    <name type="scientific">Streptomyces doebereineriae</name>
    <dbReference type="NCBI Taxonomy" id="3075528"/>
    <lineage>
        <taxon>Bacteria</taxon>
        <taxon>Bacillati</taxon>
        <taxon>Actinomycetota</taxon>
        <taxon>Actinomycetes</taxon>
        <taxon>Kitasatosporales</taxon>
        <taxon>Streptomycetaceae</taxon>
        <taxon>Streptomyces</taxon>
    </lineage>
</organism>
<comment type="caution">
    <text evidence="2">The sequence shown here is derived from an EMBL/GenBank/DDBJ whole genome shotgun (WGS) entry which is preliminary data.</text>
</comment>
<evidence type="ECO:0008006" key="4">
    <source>
        <dbReference type="Google" id="ProtNLM"/>
    </source>
</evidence>
<feature type="chain" id="PRO_5045921762" description="Secreted protein" evidence="1">
    <location>
        <begin position="27"/>
        <end position="92"/>
    </location>
</feature>
<evidence type="ECO:0000313" key="3">
    <source>
        <dbReference type="Proteomes" id="UP001183824"/>
    </source>
</evidence>
<gene>
    <name evidence="2" type="ORF">RNB18_43430</name>
</gene>
<proteinExistence type="predicted"/>
<dbReference type="RefSeq" id="WP_057609606.1">
    <property type="nucleotide sequence ID" value="NZ_JAVREZ010000024.1"/>
</dbReference>
<reference evidence="3" key="1">
    <citation type="submission" date="2023-07" db="EMBL/GenBank/DDBJ databases">
        <title>30 novel species of actinomycetes from the DSMZ collection.</title>
        <authorList>
            <person name="Nouioui I."/>
        </authorList>
    </citation>
    <scope>NUCLEOTIDE SEQUENCE [LARGE SCALE GENOMIC DNA]</scope>
    <source>
        <strain evidence="3">DSM 41640</strain>
    </source>
</reference>
<feature type="signal peptide" evidence="1">
    <location>
        <begin position="1"/>
        <end position="26"/>
    </location>
</feature>